<gene>
    <name evidence="2" type="ORF">AVEN_251550_1</name>
    <name evidence="3" type="ORF">AVEN_261535_1</name>
    <name evidence="4" type="ORF">AVEN_261865_1</name>
</gene>
<accession>A0A4Y2LRQ9</accession>
<dbReference type="EMBL" id="BGPR01278353">
    <property type="protein sequence ID" value="GBN17138.1"/>
    <property type="molecule type" value="Genomic_DNA"/>
</dbReference>
<sequence>MADKETKDYAKEDGKESADSDNTWYFDLEKRRRLTTRKRV</sequence>
<keyword evidence="5" id="KW-1185">Reference proteome</keyword>
<dbReference type="EMBL" id="BGPR01278352">
    <property type="protein sequence ID" value="GBN17134.1"/>
    <property type="molecule type" value="Genomic_DNA"/>
</dbReference>
<feature type="compositionally biased region" description="Basic and acidic residues" evidence="1">
    <location>
        <begin position="1"/>
        <end position="18"/>
    </location>
</feature>
<evidence type="ECO:0000256" key="1">
    <source>
        <dbReference type="SAM" id="MobiDB-lite"/>
    </source>
</evidence>
<evidence type="ECO:0000313" key="3">
    <source>
        <dbReference type="EMBL" id="GBN17134.1"/>
    </source>
</evidence>
<protein>
    <submittedName>
        <fullName evidence="3">Uncharacterized protein</fullName>
    </submittedName>
</protein>
<comment type="caution">
    <text evidence="3">The sequence shown here is derived from an EMBL/GenBank/DDBJ whole genome shotgun (WGS) entry which is preliminary data.</text>
</comment>
<name>A0A4Y2LRQ9_ARAVE</name>
<evidence type="ECO:0000313" key="4">
    <source>
        <dbReference type="EMBL" id="GBN17138.1"/>
    </source>
</evidence>
<proteinExistence type="predicted"/>
<dbReference type="Proteomes" id="UP000499080">
    <property type="component" value="Unassembled WGS sequence"/>
</dbReference>
<evidence type="ECO:0000313" key="5">
    <source>
        <dbReference type="Proteomes" id="UP000499080"/>
    </source>
</evidence>
<organism evidence="3 5">
    <name type="scientific">Araneus ventricosus</name>
    <name type="common">Orbweaver spider</name>
    <name type="synonym">Epeira ventricosa</name>
    <dbReference type="NCBI Taxonomy" id="182803"/>
    <lineage>
        <taxon>Eukaryota</taxon>
        <taxon>Metazoa</taxon>
        <taxon>Ecdysozoa</taxon>
        <taxon>Arthropoda</taxon>
        <taxon>Chelicerata</taxon>
        <taxon>Arachnida</taxon>
        <taxon>Araneae</taxon>
        <taxon>Araneomorphae</taxon>
        <taxon>Entelegynae</taxon>
        <taxon>Araneoidea</taxon>
        <taxon>Araneidae</taxon>
        <taxon>Araneus</taxon>
    </lineage>
</organism>
<feature type="non-terminal residue" evidence="3">
    <location>
        <position position="40"/>
    </location>
</feature>
<dbReference type="AlphaFoldDB" id="A0A4Y2LRQ9"/>
<reference evidence="3 5" key="1">
    <citation type="journal article" date="2019" name="Sci. Rep.">
        <title>Orb-weaving spider Araneus ventricosus genome elucidates the spidroin gene catalogue.</title>
        <authorList>
            <person name="Kono N."/>
            <person name="Nakamura H."/>
            <person name="Ohtoshi R."/>
            <person name="Moran D.A.P."/>
            <person name="Shinohara A."/>
            <person name="Yoshida Y."/>
            <person name="Fujiwara M."/>
            <person name="Mori M."/>
            <person name="Tomita M."/>
            <person name="Arakawa K."/>
        </authorList>
    </citation>
    <scope>NUCLEOTIDE SEQUENCE [LARGE SCALE GENOMIC DNA]</scope>
</reference>
<evidence type="ECO:0000313" key="2">
    <source>
        <dbReference type="EMBL" id="GBN17113.1"/>
    </source>
</evidence>
<feature type="region of interest" description="Disordered" evidence="1">
    <location>
        <begin position="1"/>
        <end position="20"/>
    </location>
</feature>
<dbReference type="EMBL" id="BGPR01278342">
    <property type="protein sequence ID" value="GBN17113.1"/>
    <property type="molecule type" value="Genomic_DNA"/>
</dbReference>